<evidence type="ECO:0000259" key="2">
    <source>
        <dbReference type="PROSITE" id="PS50093"/>
    </source>
</evidence>
<protein>
    <submittedName>
        <fullName evidence="3">Collagenase</fullName>
    </submittedName>
</protein>
<dbReference type="PATRIC" id="fig|1246995.3.peg.3008"/>
<organism evidence="3 4">
    <name type="scientific">Actinoplanes friuliensis DSM 7358</name>
    <dbReference type="NCBI Taxonomy" id="1246995"/>
    <lineage>
        <taxon>Bacteria</taxon>
        <taxon>Bacillati</taxon>
        <taxon>Actinomycetota</taxon>
        <taxon>Actinomycetes</taxon>
        <taxon>Micromonosporales</taxon>
        <taxon>Micromonosporaceae</taxon>
        <taxon>Actinoplanes</taxon>
    </lineage>
</organism>
<evidence type="ECO:0000313" key="3">
    <source>
        <dbReference type="EMBL" id="AGZ41245.1"/>
    </source>
</evidence>
<sequence>MARFGTAVTGVIVLLLGMQTAALAVPSNDNFAAAVQVGTLPFSDTRNYTGATREDREPQSCVFSSATAWYSYTPATTGSISARTITGDAEIAAYVGSSLSGLVLAGCRPEYKALTFVAQAGRTYYFQVAAIGEATFELAVPPPPLVDIYPPFAPNSVEPVSFSSIASDPGDTGLSYAWDFDDGSTSTEANPVHQFTVDGDYQVRLTVTTTDGRTASTTRLVEVRTHDVAIVRVTAPGRARVGQTITVGAEVRNTRYDETVRVVVERSIPGGFAYVDAITQPVPVQRGNRTTRFSFSYTVTGEDRAAGTLTFRATADPDPNRDANLADNQRVSAAVTIR</sequence>
<dbReference type="SUPFAM" id="SSF49299">
    <property type="entry name" value="PKD domain"/>
    <property type="match status" value="1"/>
</dbReference>
<dbReference type="eggNOG" id="COG3291">
    <property type="taxonomic scope" value="Bacteria"/>
</dbReference>
<reference evidence="3 4" key="1">
    <citation type="journal article" date="2014" name="J. Biotechnol.">
        <title>Complete genome sequence of the actinobacterium Actinoplanes friuliensis HAG 010964, producer of the lipopeptide antibiotic friulimycin.</title>
        <authorList>
            <person name="Ruckert C."/>
            <person name="Szczepanowski R."/>
            <person name="Albersmeier A."/>
            <person name="Goesmann A."/>
            <person name="Fischer N."/>
            <person name="Steinkamper A."/>
            <person name="Puhler A."/>
            <person name="Biener R."/>
            <person name="Schwartz D."/>
            <person name="Kalinowski J."/>
        </authorList>
    </citation>
    <scope>NUCLEOTIDE SEQUENCE [LARGE SCALE GENOMIC DNA]</scope>
    <source>
        <strain evidence="3 4">DSM 7358</strain>
    </source>
</reference>
<feature type="chain" id="PRO_5004665929" evidence="1">
    <location>
        <begin position="25"/>
        <end position="338"/>
    </location>
</feature>
<dbReference type="RefSeq" id="WP_023361304.1">
    <property type="nucleotide sequence ID" value="NC_022657.1"/>
</dbReference>
<dbReference type="STRING" id="1246995.AFR_14815"/>
<dbReference type="PROSITE" id="PS50093">
    <property type="entry name" value="PKD"/>
    <property type="match status" value="1"/>
</dbReference>
<feature type="domain" description="PKD" evidence="2">
    <location>
        <begin position="143"/>
        <end position="223"/>
    </location>
</feature>
<dbReference type="InterPro" id="IPR000601">
    <property type="entry name" value="PKD_dom"/>
</dbReference>
<dbReference type="EMBL" id="CP006272">
    <property type="protein sequence ID" value="AGZ41245.1"/>
    <property type="molecule type" value="Genomic_DNA"/>
</dbReference>
<dbReference type="KEGG" id="afs:AFR_14815"/>
<dbReference type="GO" id="GO:0005975">
    <property type="term" value="P:carbohydrate metabolic process"/>
    <property type="evidence" value="ECO:0007669"/>
    <property type="project" value="UniProtKB-ARBA"/>
</dbReference>
<dbReference type="HOGENOM" id="CLU_820471_0_0_11"/>
<feature type="signal peptide" evidence="1">
    <location>
        <begin position="1"/>
        <end position="24"/>
    </location>
</feature>
<keyword evidence="1" id="KW-0732">Signal</keyword>
<dbReference type="Pfam" id="PF18911">
    <property type="entry name" value="PKD_4"/>
    <property type="match status" value="1"/>
</dbReference>
<evidence type="ECO:0000256" key="1">
    <source>
        <dbReference type="SAM" id="SignalP"/>
    </source>
</evidence>
<name>U5VZU8_9ACTN</name>
<dbReference type="Gene3D" id="2.60.40.10">
    <property type="entry name" value="Immunoglobulins"/>
    <property type="match status" value="2"/>
</dbReference>
<keyword evidence="4" id="KW-1185">Reference proteome</keyword>
<dbReference type="CDD" id="cd00146">
    <property type="entry name" value="PKD"/>
    <property type="match status" value="1"/>
</dbReference>
<dbReference type="AlphaFoldDB" id="U5VZU8"/>
<dbReference type="InterPro" id="IPR035986">
    <property type="entry name" value="PKD_dom_sf"/>
</dbReference>
<dbReference type="SMART" id="SM00089">
    <property type="entry name" value="PKD"/>
    <property type="match status" value="1"/>
</dbReference>
<accession>U5VZU8</accession>
<proteinExistence type="predicted"/>
<dbReference type="InterPro" id="IPR022409">
    <property type="entry name" value="PKD/Chitinase_dom"/>
</dbReference>
<dbReference type="InterPro" id="IPR013783">
    <property type="entry name" value="Ig-like_fold"/>
</dbReference>
<gene>
    <name evidence="3" type="ORF">AFR_14815</name>
</gene>
<dbReference type="Proteomes" id="UP000017746">
    <property type="component" value="Chromosome"/>
</dbReference>
<evidence type="ECO:0000313" key="4">
    <source>
        <dbReference type="Proteomes" id="UP000017746"/>
    </source>
</evidence>